<comment type="similarity">
    <text evidence="3">Belongs to the flavoredoxin family.</text>
</comment>
<dbReference type="PANTHER" id="PTHR43567:SF1">
    <property type="entry name" value="FLAVOREDOXIN"/>
    <property type="match status" value="1"/>
</dbReference>
<accession>A0A9P2G8E7</accession>
<dbReference type="GeneID" id="66319532"/>
<protein>
    <submittedName>
        <fullName evidence="5">Flavoredoxin</fullName>
    </submittedName>
</protein>
<evidence type="ECO:0000256" key="3">
    <source>
        <dbReference type="ARBA" id="ARBA00038054"/>
    </source>
</evidence>
<feature type="domain" description="Flavin reductase like" evidence="4">
    <location>
        <begin position="11"/>
        <end position="157"/>
    </location>
</feature>
<sequence>MSKKTFKGSAMLNPVPSVLITSKNNKGKVNVFTVGWIGVACTKPPMISVAIRPERLSYEYIKENNEFVVNLPSRNLVKAVDFCGVKSGNTLDKIKELNFTLKESDNISVPYIDECPITLECKVKNVIPLGSHDLFLAEILSVHVEEDLIDEKGKIHYEKADLICYSHGEYFGISKKALGNFGFSVKKKKNKKRKFTKKK</sequence>
<dbReference type="GO" id="GO:0010181">
    <property type="term" value="F:FMN binding"/>
    <property type="evidence" value="ECO:0007669"/>
    <property type="project" value="InterPro"/>
</dbReference>
<dbReference type="PANTHER" id="PTHR43567">
    <property type="entry name" value="FLAVOREDOXIN-RELATED-RELATED"/>
    <property type="match status" value="1"/>
</dbReference>
<dbReference type="RefSeq" id="WP_003377052.1">
    <property type="nucleotide sequence ID" value="NZ_ACSJ01000007.1"/>
</dbReference>
<dbReference type="AlphaFoldDB" id="A0A9P2G8E7"/>
<comment type="cofactor">
    <cofactor evidence="1">
        <name>FMN</name>
        <dbReference type="ChEBI" id="CHEBI:58210"/>
    </cofactor>
</comment>
<name>A0A9P2G8E7_CLOBO</name>
<dbReference type="SMART" id="SM00903">
    <property type="entry name" value="Flavin_Reduct"/>
    <property type="match status" value="1"/>
</dbReference>
<keyword evidence="2" id="KW-0285">Flavoprotein</keyword>
<dbReference type="SUPFAM" id="SSF50475">
    <property type="entry name" value="FMN-binding split barrel"/>
    <property type="match status" value="1"/>
</dbReference>
<gene>
    <name evidence="5" type="ORF">CLG_B0809</name>
</gene>
<dbReference type="InterPro" id="IPR012349">
    <property type="entry name" value="Split_barrel_FMN-bd"/>
</dbReference>
<dbReference type="Proteomes" id="UP000006160">
    <property type="component" value="Unassembled WGS sequence"/>
</dbReference>
<dbReference type="EMBL" id="ACSJ01000007">
    <property type="protein sequence ID" value="EES91860.1"/>
    <property type="molecule type" value="Genomic_DNA"/>
</dbReference>
<dbReference type="Pfam" id="PF01613">
    <property type="entry name" value="Flavin_Reduct"/>
    <property type="match status" value="1"/>
</dbReference>
<evidence type="ECO:0000259" key="4">
    <source>
        <dbReference type="SMART" id="SM00903"/>
    </source>
</evidence>
<reference evidence="5 6" key="1">
    <citation type="submission" date="2009-10" db="EMBL/GenBank/DDBJ databases">
        <authorList>
            <person name="Shrivastava S."/>
            <person name="Brinkac L.B."/>
            <person name="Brown J.L."/>
            <person name="Bruce D.B."/>
            <person name="Detter C."/>
            <person name="Green L.D."/>
            <person name="Munk C.A."/>
            <person name="Rogers Y.C."/>
            <person name="Tapia R."/>
            <person name="Saunders E.S."/>
            <person name="Sims D.R."/>
            <person name="Smith L.A."/>
            <person name="Smith T.J."/>
            <person name="Sutton G."/>
            <person name="Brettin T."/>
        </authorList>
    </citation>
    <scope>NUCLEOTIDE SEQUENCE [LARGE SCALE GENOMIC DNA]</scope>
    <source>
        <strain evidence="6">D str. 1873</strain>
    </source>
</reference>
<comment type="caution">
    <text evidence="5">The sequence shown here is derived from an EMBL/GenBank/DDBJ whole genome shotgun (WGS) entry which is preliminary data.</text>
</comment>
<proteinExistence type="inferred from homology"/>
<evidence type="ECO:0000313" key="6">
    <source>
        <dbReference type="Proteomes" id="UP000006160"/>
    </source>
</evidence>
<dbReference type="InterPro" id="IPR002563">
    <property type="entry name" value="Flavin_Rdtase-like_dom"/>
</dbReference>
<dbReference type="Gene3D" id="2.30.110.10">
    <property type="entry name" value="Electron Transport, Fmn-binding Protein, Chain A"/>
    <property type="match status" value="1"/>
</dbReference>
<evidence type="ECO:0000313" key="5">
    <source>
        <dbReference type="EMBL" id="EES91860.1"/>
    </source>
</evidence>
<evidence type="ECO:0000256" key="1">
    <source>
        <dbReference type="ARBA" id="ARBA00001917"/>
    </source>
</evidence>
<dbReference type="InterPro" id="IPR052174">
    <property type="entry name" value="Flavoredoxin"/>
</dbReference>
<evidence type="ECO:0000256" key="2">
    <source>
        <dbReference type="ARBA" id="ARBA00022630"/>
    </source>
</evidence>
<organism evidence="5 6">
    <name type="scientific">Clostridium botulinum D str. 1873</name>
    <dbReference type="NCBI Taxonomy" id="592027"/>
    <lineage>
        <taxon>Bacteria</taxon>
        <taxon>Bacillati</taxon>
        <taxon>Bacillota</taxon>
        <taxon>Clostridia</taxon>
        <taxon>Eubacteriales</taxon>
        <taxon>Clostridiaceae</taxon>
        <taxon>Clostridium</taxon>
    </lineage>
</organism>
<dbReference type="GO" id="GO:0016646">
    <property type="term" value="F:oxidoreductase activity, acting on the CH-NH group of donors, NAD or NADP as acceptor"/>
    <property type="evidence" value="ECO:0007669"/>
    <property type="project" value="UniProtKB-ARBA"/>
</dbReference>